<evidence type="ECO:0000256" key="2">
    <source>
        <dbReference type="ARBA" id="ARBA00023125"/>
    </source>
</evidence>
<dbReference type="InParanoid" id="A0A146G4T3"/>
<dbReference type="SUPFAM" id="SSF46894">
    <property type="entry name" value="C-terminal effector domain of the bipartite response regulators"/>
    <property type="match status" value="1"/>
</dbReference>
<keyword evidence="1" id="KW-0805">Transcription regulation</keyword>
<dbReference type="Proteomes" id="UP000076023">
    <property type="component" value="Unassembled WGS sequence"/>
</dbReference>
<dbReference type="STRING" id="690879.TSACC_2841"/>
<dbReference type="FunCoup" id="A0A146G4T3">
    <property type="interactions" value="124"/>
</dbReference>
<gene>
    <name evidence="5" type="ORF">TSACC_2841</name>
</gene>
<keyword evidence="3" id="KW-0804">Transcription</keyword>
<organism evidence="5 6">
    <name type="scientific">Terrimicrobium sacchariphilum</name>
    <dbReference type="NCBI Taxonomy" id="690879"/>
    <lineage>
        <taxon>Bacteria</taxon>
        <taxon>Pseudomonadati</taxon>
        <taxon>Verrucomicrobiota</taxon>
        <taxon>Terrimicrobiia</taxon>
        <taxon>Terrimicrobiales</taxon>
        <taxon>Terrimicrobiaceae</taxon>
        <taxon>Terrimicrobium</taxon>
    </lineage>
</organism>
<accession>A0A146G4T3</accession>
<comment type="caution">
    <text evidence="5">The sequence shown here is derived from an EMBL/GenBank/DDBJ whole genome shotgun (WGS) entry which is preliminary data.</text>
</comment>
<dbReference type="EMBL" id="BDCO01000002">
    <property type="protein sequence ID" value="GAT32443.1"/>
    <property type="molecule type" value="Genomic_DNA"/>
</dbReference>
<dbReference type="Gene3D" id="1.10.10.10">
    <property type="entry name" value="Winged helix-like DNA-binding domain superfamily/Winged helix DNA-binding domain"/>
    <property type="match status" value="1"/>
</dbReference>
<evidence type="ECO:0000256" key="3">
    <source>
        <dbReference type="ARBA" id="ARBA00023163"/>
    </source>
</evidence>
<dbReference type="GO" id="GO:0006355">
    <property type="term" value="P:regulation of DNA-templated transcription"/>
    <property type="evidence" value="ECO:0007669"/>
    <property type="project" value="InterPro"/>
</dbReference>
<dbReference type="InterPro" id="IPR016032">
    <property type="entry name" value="Sig_transdc_resp-reg_C-effctor"/>
</dbReference>
<name>A0A146G4T3_TERSA</name>
<feature type="domain" description="HTH luxR-type" evidence="4">
    <location>
        <begin position="185"/>
        <end position="251"/>
    </location>
</feature>
<dbReference type="PANTHER" id="PTHR44688">
    <property type="entry name" value="DNA-BINDING TRANSCRIPTIONAL ACTIVATOR DEVR_DOSR"/>
    <property type="match status" value="1"/>
</dbReference>
<keyword evidence="2" id="KW-0238">DNA-binding</keyword>
<evidence type="ECO:0000313" key="6">
    <source>
        <dbReference type="Proteomes" id="UP000076023"/>
    </source>
</evidence>
<sequence>MNLHTLKSKEVRLVSGFLYDLYSPLENKTFADHIVDICSHHLRDYASGVAYDETSAIDGSYRICSDSIDRLRAYYEPVRDHISEHPGWRYVMNGGKERILNIHDFVSEREFRGTGLYQEAFRHIGSEYQFAAAIITNTHVGGLTLHRDRPIQESLRSLLTIFAPHIERACELAAAAAKTEAQPDPGQLTRHGLTMREAEVLVWVIQGKRDAEIALILDISSRTVSKHMERILSKLNVETRGAAVAEIIRMNRQA</sequence>
<dbReference type="InterPro" id="IPR036388">
    <property type="entry name" value="WH-like_DNA-bd_sf"/>
</dbReference>
<evidence type="ECO:0000313" key="5">
    <source>
        <dbReference type="EMBL" id="GAT32443.1"/>
    </source>
</evidence>
<keyword evidence="6" id="KW-1185">Reference proteome</keyword>
<dbReference type="OrthoDB" id="193119at2"/>
<protein>
    <submittedName>
        <fullName evidence="5">Regulatory protein, luxR family</fullName>
    </submittedName>
</protein>
<reference evidence="6" key="1">
    <citation type="journal article" date="2017" name="Genome Announc.">
        <title>Draft Genome Sequence of Terrimicrobium sacchariphilum NM-5T, a Facultative Anaerobic Soil Bacterium of the Class Spartobacteria.</title>
        <authorList>
            <person name="Qiu Y.L."/>
            <person name="Tourlousse D.M."/>
            <person name="Matsuura N."/>
            <person name="Ohashi A."/>
            <person name="Sekiguchi Y."/>
        </authorList>
    </citation>
    <scope>NUCLEOTIDE SEQUENCE [LARGE SCALE GENOMIC DNA]</scope>
    <source>
        <strain evidence="6">NM-5</strain>
    </source>
</reference>
<dbReference type="Pfam" id="PF00196">
    <property type="entry name" value="GerE"/>
    <property type="match status" value="1"/>
</dbReference>
<evidence type="ECO:0000259" key="4">
    <source>
        <dbReference type="PROSITE" id="PS50043"/>
    </source>
</evidence>
<dbReference type="RefSeq" id="WP_075078275.1">
    <property type="nucleotide sequence ID" value="NZ_BDCO01000002.1"/>
</dbReference>
<proteinExistence type="predicted"/>
<dbReference type="SMART" id="SM00421">
    <property type="entry name" value="HTH_LUXR"/>
    <property type="match status" value="1"/>
</dbReference>
<dbReference type="CDD" id="cd06170">
    <property type="entry name" value="LuxR_C_like"/>
    <property type="match status" value="1"/>
</dbReference>
<evidence type="ECO:0000256" key="1">
    <source>
        <dbReference type="ARBA" id="ARBA00023015"/>
    </source>
</evidence>
<dbReference type="PRINTS" id="PR00038">
    <property type="entry name" value="HTHLUXR"/>
</dbReference>
<dbReference type="InterPro" id="IPR000792">
    <property type="entry name" value="Tscrpt_reg_LuxR_C"/>
</dbReference>
<dbReference type="GO" id="GO:0003677">
    <property type="term" value="F:DNA binding"/>
    <property type="evidence" value="ECO:0007669"/>
    <property type="project" value="UniProtKB-KW"/>
</dbReference>
<dbReference type="PANTHER" id="PTHR44688:SF16">
    <property type="entry name" value="DNA-BINDING TRANSCRIPTIONAL ACTIVATOR DEVR_DOSR"/>
    <property type="match status" value="1"/>
</dbReference>
<dbReference type="AlphaFoldDB" id="A0A146G4T3"/>
<dbReference type="PROSITE" id="PS50043">
    <property type="entry name" value="HTH_LUXR_2"/>
    <property type="match status" value="1"/>
</dbReference>